<sequence length="353" mass="38252">MPSISLAVVGLGMAAKPHLEALDLLRNHVEVAGLYTRTKAKAEAVSKQYGWPCFDSPEQIASDPEIDAVLLLTPPDQRHDLIELFSGAGKHILTEKPLERTYDAAAELVELCDYAGVKYGVVFQHRFREGAKQLRTLLSEGALGDIHLVRANIPWWRDQVYYDQAGRGTYARDGGGVLITQAIHVLDLMLSLTGPAKSVQAMCATTTAHKMEAEDFATAGIEFYSGAVGSIMATTATYPDTKETLVLDGSKASAHLEGSKLTVTYRDGSIDVFGERSGTKDGTGGGANPMAFPCDWHRDLIDDFALSIIEHRDPKVTGHDALMVHALIEAIENSSHTGSKVDVREAELSKAYI</sequence>
<dbReference type="Pfam" id="PF22725">
    <property type="entry name" value="GFO_IDH_MocA_C3"/>
    <property type="match status" value="1"/>
</dbReference>
<dbReference type="Gene3D" id="3.30.360.10">
    <property type="entry name" value="Dihydrodipicolinate Reductase, domain 2"/>
    <property type="match status" value="1"/>
</dbReference>
<dbReference type="Gene3D" id="3.40.50.720">
    <property type="entry name" value="NAD(P)-binding Rossmann-like Domain"/>
    <property type="match status" value="1"/>
</dbReference>
<reference evidence="3 4" key="1">
    <citation type="submission" date="2016-10" db="EMBL/GenBank/DDBJ databases">
        <authorList>
            <person name="Varghese N."/>
            <person name="Submissions S."/>
        </authorList>
    </citation>
    <scope>NUCLEOTIDE SEQUENCE [LARGE SCALE GENOMIC DNA]</scope>
    <source>
        <strain evidence="3 4">DSM 16392</strain>
    </source>
</reference>
<dbReference type="Proteomes" id="UP000199598">
    <property type="component" value="Unassembled WGS sequence"/>
</dbReference>
<evidence type="ECO:0000259" key="2">
    <source>
        <dbReference type="Pfam" id="PF22725"/>
    </source>
</evidence>
<gene>
    <name evidence="3" type="ORF">SAMN04488518_10549</name>
</gene>
<feature type="domain" description="Gfo/Idh/MocA-like oxidoreductase N-terminal" evidence="1">
    <location>
        <begin position="5"/>
        <end position="121"/>
    </location>
</feature>
<dbReference type="SUPFAM" id="SSF51735">
    <property type="entry name" value="NAD(P)-binding Rossmann-fold domains"/>
    <property type="match status" value="1"/>
</dbReference>
<proteinExistence type="predicted"/>
<dbReference type="InterPro" id="IPR036291">
    <property type="entry name" value="NAD(P)-bd_dom_sf"/>
</dbReference>
<dbReference type="PANTHER" id="PTHR43249">
    <property type="entry name" value="UDP-N-ACETYL-2-AMINO-2-DEOXY-D-GLUCURONATE OXIDASE"/>
    <property type="match status" value="1"/>
</dbReference>
<evidence type="ECO:0000313" key="3">
    <source>
        <dbReference type="EMBL" id="SFK42370.1"/>
    </source>
</evidence>
<dbReference type="EMBL" id="FOSK01000005">
    <property type="protein sequence ID" value="SFK42370.1"/>
    <property type="molecule type" value="Genomic_DNA"/>
</dbReference>
<dbReference type="RefSeq" id="WP_093519251.1">
    <property type="nucleotide sequence ID" value="NZ_FOSK01000005.1"/>
</dbReference>
<comment type="caution">
    <text evidence="3">The sequence shown here is derived from an EMBL/GenBank/DDBJ whole genome shotgun (WGS) entry which is preliminary data.</text>
</comment>
<dbReference type="PANTHER" id="PTHR43249:SF1">
    <property type="entry name" value="D-GLUCOSIDE 3-DEHYDROGENASE"/>
    <property type="match status" value="1"/>
</dbReference>
<keyword evidence="4" id="KW-1185">Reference proteome</keyword>
<dbReference type="InterPro" id="IPR052515">
    <property type="entry name" value="Gfo/Idh/MocA_Oxidoreductase"/>
</dbReference>
<dbReference type="Pfam" id="PF01408">
    <property type="entry name" value="GFO_IDH_MocA"/>
    <property type="match status" value="1"/>
</dbReference>
<feature type="domain" description="GFO/IDH/MocA-like oxidoreductase" evidence="2">
    <location>
        <begin position="132"/>
        <end position="254"/>
    </location>
</feature>
<dbReference type="InterPro" id="IPR055170">
    <property type="entry name" value="GFO_IDH_MocA-like_dom"/>
</dbReference>
<dbReference type="SUPFAM" id="SSF55347">
    <property type="entry name" value="Glyceraldehyde-3-phosphate dehydrogenase-like, C-terminal domain"/>
    <property type="match status" value="1"/>
</dbReference>
<evidence type="ECO:0000313" key="4">
    <source>
        <dbReference type="Proteomes" id="UP000199598"/>
    </source>
</evidence>
<dbReference type="InterPro" id="IPR000683">
    <property type="entry name" value="Gfo/Idh/MocA-like_OxRdtase_N"/>
</dbReference>
<accession>A0A1I3ZEQ1</accession>
<protein>
    <submittedName>
        <fullName evidence="3">Predicted dehydrogenase</fullName>
    </submittedName>
</protein>
<name>A0A1I3ZEQ1_9HYPH</name>
<organism evidence="3 4">
    <name type="scientific">Pseudovibrio ascidiaceicola</name>
    <dbReference type="NCBI Taxonomy" id="285279"/>
    <lineage>
        <taxon>Bacteria</taxon>
        <taxon>Pseudomonadati</taxon>
        <taxon>Pseudomonadota</taxon>
        <taxon>Alphaproteobacteria</taxon>
        <taxon>Hyphomicrobiales</taxon>
        <taxon>Stappiaceae</taxon>
        <taxon>Pseudovibrio</taxon>
    </lineage>
</organism>
<evidence type="ECO:0000259" key="1">
    <source>
        <dbReference type="Pfam" id="PF01408"/>
    </source>
</evidence>